<evidence type="ECO:0000256" key="1">
    <source>
        <dbReference type="ARBA" id="ARBA00023015"/>
    </source>
</evidence>
<dbReference type="Proteomes" id="UP000293142">
    <property type="component" value="Unassembled WGS sequence"/>
</dbReference>
<name>A0A4Q9DGX8_9BACL</name>
<reference evidence="7 8" key="1">
    <citation type="submission" date="2019-02" db="EMBL/GenBank/DDBJ databases">
        <title>Paenibacillus sp. nov., isolated from surface-sterilized tissue of Thalictrum simplex L.</title>
        <authorList>
            <person name="Tuo L."/>
        </authorList>
    </citation>
    <scope>NUCLEOTIDE SEQUENCE [LARGE SCALE GENOMIC DNA]</scope>
    <source>
        <strain evidence="7 8">N2SHLJ1</strain>
    </source>
</reference>
<keyword evidence="3" id="KW-0804">Transcription</keyword>
<evidence type="ECO:0000256" key="4">
    <source>
        <dbReference type="PROSITE-ProRule" id="PRU00169"/>
    </source>
</evidence>
<dbReference type="GO" id="GO:0000160">
    <property type="term" value="P:phosphorelay signal transduction system"/>
    <property type="evidence" value="ECO:0007669"/>
    <property type="project" value="InterPro"/>
</dbReference>
<protein>
    <submittedName>
        <fullName evidence="7">Helix-turn-helix domain-containing protein</fullName>
    </submittedName>
</protein>
<comment type="caution">
    <text evidence="7">The sequence shown here is derived from an EMBL/GenBank/DDBJ whole genome shotgun (WGS) entry which is preliminary data.</text>
</comment>
<evidence type="ECO:0000313" key="7">
    <source>
        <dbReference type="EMBL" id="TBL68591.1"/>
    </source>
</evidence>
<evidence type="ECO:0000259" key="6">
    <source>
        <dbReference type="PROSITE" id="PS50110"/>
    </source>
</evidence>
<dbReference type="InterPro" id="IPR018060">
    <property type="entry name" value="HTH_AraC"/>
</dbReference>
<dbReference type="GO" id="GO:0043565">
    <property type="term" value="F:sequence-specific DNA binding"/>
    <property type="evidence" value="ECO:0007669"/>
    <property type="project" value="InterPro"/>
</dbReference>
<dbReference type="SMART" id="SM00448">
    <property type="entry name" value="REC"/>
    <property type="match status" value="1"/>
</dbReference>
<organism evidence="7 8">
    <name type="scientific">Paenibacillus thalictri</name>
    <dbReference type="NCBI Taxonomy" id="2527873"/>
    <lineage>
        <taxon>Bacteria</taxon>
        <taxon>Bacillati</taxon>
        <taxon>Bacillota</taxon>
        <taxon>Bacilli</taxon>
        <taxon>Bacillales</taxon>
        <taxon>Paenibacillaceae</taxon>
        <taxon>Paenibacillus</taxon>
    </lineage>
</organism>
<sequence>MKMVIADDESLVRASLCSMIKDMEAPWHIVAEATNGEELLEMVACHKPNIAIVDMRMPKLGGLEAIRLGKIISPLTEWVILSGFSDFTYAQQALKLGVSEYLLKPVDPHELEKALHHIYKDNKEYTALLNQQFENSLVALCSGLTSLKFEERDSLLHRGKFSARAFYLDSAASVRSSADIQRRCYEEIRGFMKKHLVYGMNLALLALPGGELAAVGVWDPELGPDVKTGVCEFFREIESYVFGLGSDNTAATVLSTGECQGFEEFNKRFQQLQHMADLRCVCGVNRSLDFAELSKEDERPDKAEGVRLLSAICRHFQDRMYLNYHNAVNEWETFLQKQPQFMQSEKTQESIRQYLMYAIGLHLPCQAAAGQIIRELRQHGESALIVMCPKEPNIADLVGQVTQYVEKHYMDDIGIGQIAGQLNVSANYLSTLFHKKTGMMFVKYLTRIRMLKAQELLLNTNLQVKQVAEQVGYYSTRHFTKLFTQTFGNYPSDYRKNQAQSV</sequence>
<keyword evidence="1" id="KW-0805">Transcription regulation</keyword>
<dbReference type="Gene3D" id="3.40.50.2300">
    <property type="match status" value="1"/>
</dbReference>
<evidence type="ECO:0000256" key="3">
    <source>
        <dbReference type="ARBA" id="ARBA00023163"/>
    </source>
</evidence>
<dbReference type="OrthoDB" id="2546565at2"/>
<proteinExistence type="predicted"/>
<feature type="domain" description="Response regulatory" evidence="6">
    <location>
        <begin position="2"/>
        <end position="119"/>
    </location>
</feature>
<keyword evidence="4" id="KW-0597">Phosphoprotein</keyword>
<dbReference type="Pfam" id="PF12833">
    <property type="entry name" value="HTH_18"/>
    <property type="match status" value="1"/>
</dbReference>
<dbReference type="PRINTS" id="PR00032">
    <property type="entry name" value="HTHARAC"/>
</dbReference>
<dbReference type="SMART" id="SM00342">
    <property type="entry name" value="HTH_ARAC"/>
    <property type="match status" value="1"/>
</dbReference>
<dbReference type="CDD" id="cd17536">
    <property type="entry name" value="REC_YesN-like"/>
    <property type="match status" value="1"/>
</dbReference>
<feature type="domain" description="HTH araC/xylS-type" evidence="5">
    <location>
        <begin position="399"/>
        <end position="497"/>
    </location>
</feature>
<dbReference type="GO" id="GO:0003700">
    <property type="term" value="F:DNA-binding transcription factor activity"/>
    <property type="evidence" value="ECO:0007669"/>
    <property type="project" value="InterPro"/>
</dbReference>
<evidence type="ECO:0000259" key="5">
    <source>
        <dbReference type="PROSITE" id="PS01124"/>
    </source>
</evidence>
<gene>
    <name evidence="7" type="ORF">EYB31_37545</name>
</gene>
<dbReference type="Pfam" id="PF00072">
    <property type="entry name" value="Response_reg"/>
    <property type="match status" value="1"/>
</dbReference>
<dbReference type="AlphaFoldDB" id="A0A4Q9DGX8"/>
<dbReference type="PROSITE" id="PS50110">
    <property type="entry name" value="RESPONSE_REGULATORY"/>
    <property type="match status" value="1"/>
</dbReference>
<accession>A0A4Q9DGX8</accession>
<dbReference type="SUPFAM" id="SSF46689">
    <property type="entry name" value="Homeodomain-like"/>
    <property type="match status" value="2"/>
</dbReference>
<evidence type="ECO:0000256" key="2">
    <source>
        <dbReference type="ARBA" id="ARBA00023125"/>
    </source>
</evidence>
<dbReference type="InterPro" id="IPR011006">
    <property type="entry name" value="CheY-like_superfamily"/>
</dbReference>
<dbReference type="SUPFAM" id="SSF52172">
    <property type="entry name" value="CheY-like"/>
    <property type="match status" value="1"/>
</dbReference>
<dbReference type="EMBL" id="SIRE01000043">
    <property type="protein sequence ID" value="TBL68591.1"/>
    <property type="molecule type" value="Genomic_DNA"/>
</dbReference>
<dbReference type="InterPro" id="IPR001789">
    <property type="entry name" value="Sig_transdc_resp-reg_receiver"/>
</dbReference>
<dbReference type="InterPro" id="IPR020449">
    <property type="entry name" value="Tscrpt_reg_AraC-type_HTH"/>
</dbReference>
<keyword evidence="2" id="KW-0238">DNA-binding</keyword>
<dbReference type="InterPro" id="IPR009057">
    <property type="entry name" value="Homeodomain-like_sf"/>
</dbReference>
<feature type="modified residue" description="4-aspartylphosphate" evidence="4">
    <location>
        <position position="54"/>
    </location>
</feature>
<keyword evidence="8" id="KW-1185">Reference proteome</keyword>
<dbReference type="PANTHER" id="PTHR43280">
    <property type="entry name" value="ARAC-FAMILY TRANSCRIPTIONAL REGULATOR"/>
    <property type="match status" value="1"/>
</dbReference>
<dbReference type="RefSeq" id="WP_131018753.1">
    <property type="nucleotide sequence ID" value="NZ_SIRE01000043.1"/>
</dbReference>
<dbReference type="PANTHER" id="PTHR43280:SF28">
    <property type="entry name" value="HTH-TYPE TRANSCRIPTIONAL ACTIVATOR RHAS"/>
    <property type="match status" value="1"/>
</dbReference>
<dbReference type="Gene3D" id="1.10.10.60">
    <property type="entry name" value="Homeodomain-like"/>
    <property type="match status" value="2"/>
</dbReference>
<evidence type="ECO:0000313" key="8">
    <source>
        <dbReference type="Proteomes" id="UP000293142"/>
    </source>
</evidence>
<dbReference type="PROSITE" id="PS01124">
    <property type="entry name" value="HTH_ARAC_FAMILY_2"/>
    <property type="match status" value="1"/>
</dbReference>